<evidence type="ECO:0000313" key="1">
    <source>
        <dbReference type="EMBL" id="QQS87540.1"/>
    </source>
</evidence>
<sequence>MMRAIGDQVEKNPEYLSILDKKVIKNGKIDDETQVEQVSVMNKLLNDALRAKGYAGPDIKMVLTDVTDPNGPYYTDTLTNVVVFDRKMLASANRDQILNALGHEFGHYSKEDDKTKSQTIANYTGDKLEDRTKDMVSKEATEDTLAAIRNNKNVITGEEGKKLAESIPMDRREYHTEEVFGTGAYSFGGRVSGNLSSYRSFNPKTGKVEEYILTNGSVGLGSPDISIGIGLGIYWKDSREEIEKLTKSVGGSITLLGVSLGVDFLAEPVESKGMLEDFLNIKGFRIYAGAGFIPLKMEGHTSFLDYGKPINETKYESYDEYFKTKSLPSQIRSYYDNYYNGGKKNR</sequence>
<gene>
    <name evidence="1" type="ORF">I6I83_11005</name>
</gene>
<protein>
    <submittedName>
        <fullName evidence="1">Hemolysin</fullName>
    </submittedName>
</protein>
<dbReference type="EMBL" id="CP068114">
    <property type="protein sequence ID" value="QQS87540.1"/>
    <property type="molecule type" value="Genomic_DNA"/>
</dbReference>
<dbReference type="RefSeq" id="WP_201627067.1">
    <property type="nucleotide sequence ID" value="NZ_CP068114.1"/>
</dbReference>
<name>A0ABX7CH76_9FUSO</name>
<accession>A0ABX7CH76</accession>
<dbReference type="Proteomes" id="UP000595375">
    <property type="component" value="Chromosome"/>
</dbReference>
<proteinExistence type="predicted"/>
<evidence type="ECO:0000313" key="2">
    <source>
        <dbReference type="Proteomes" id="UP000595375"/>
    </source>
</evidence>
<keyword evidence="2" id="KW-1185">Reference proteome</keyword>
<organism evidence="1 2">
    <name type="scientific">Fusobacterium canifelinum</name>
    <dbReference type="NCBI Taxonomy" id="285729"/>
    <lineage>
        <taxon>Bacteria</taxon>
        <taxon>Fusobacteriati</taxon>
        <taxon>Fusobacteriota</taxon>
        <taxon>Fusobacteriia</taxon>
        <taxon>Fusobacteriales</taxon>
        <taxon>Fusobacteriaceae</taxon>
        <taxon>Fusobacterium</taxon>
    </lineage>
</organism>
<reference evidence="1 2" key="1">
    <citation type="submission" date="2021-01" db="EMBL/GenBank/DDBJ databases">
        <title>FDA dAtabase for Regulatory Grade micrObial Sequences (FDA-ARGOS): Supporting development and validation of Infectious Disease Dx tests.</title>
        <authorList>
            <person name="Sproer C."/>
            <person name="Gronow S."/>
            <person name="Severitt S."/>
            <person name="Schroder I."/>
            <person name="Tallon L."/>
            <person name="Sadzewicz L."/>
            <person name="Zhao X."/>
            <person name="Boylan J."/>
            <person name="Ott S."/>
            <person name="Bowen H."/>
            <person name="Vavikolanu K."/>
            <person name="Mehta A."/>
            <person name="Aluvathingal J."/>
            <person name="Nadendla S."/>
            <person name="Lowell S."/>
            <person name="Myers T."/>
            <person name="Yan Y."/>
            <person name="Sichtig H."/>
        </authorList>
    </citation>
    <scope>NUCLEOTIDE SEQUENCE [LARGE SCALE GENOMIC DNA]</scope>
    <source>
        <strain evidence="1 2">FDAARGOS_1126</strain>
    </source>
</reference>